<dbReference type="AlphaFoldDB" id="A0A3N1D239"/>
<feature type="transmembrane region" description="Helical" evidence="7">
    <location>
        <begin position="517"/>
        <end position="538"/>
    </location>
</feature>
<feature type="transmembrane region" description="Helical" evidence="7">
    <location>
        <begin position="456"/>
        <end position="477"/>
    </location>
</feature>
<dbReference type="PANTHER" id="PTHR30489">
    <property type="entry name" value="LIPOPROTEIN-RELEASING SYSTEM TRANSMEMBRANE PROTEIN LOLE"/>
    <property type="match status" value="1"/>
</dbReference>
<evidence type="ECO:0000256" key="3">
    <source>
        <dbReference type="ARBA" id="ARBA00022475"/>
    </source>
</evidence>
<evidence type="ECO:0000313" key="9">
    <source>
        <dbReference type="EMBL" id="ROO87556.1"/>
    </source>
</evidence>
<organism evidence="9 10">
    <name type="scientific">Actinocorallia herbida</name>
    <dbReference type="NCBI Taxonomy" id="58109"/>
    <lineage>
        <taxon>Bacteria</taxon>
        <taxon>Bacillati</taxon>
        <taxon>Actinomycetota</taxon>
        <taxon>Actinomycetes</taxon>
        <taxon>Streptosporangiales</taxon>
        <taxon>Thermomonosporaceae</taxon>
        <taxon>Actinocorallia</taxon>
    </lineage>
</organism>
<dbReference type="InterPro" id="IPR003838">
    <property type="entry name" value="ABC3_permease_C"/>
</dbReference>
<dbReference type="RefSeq" id="WP_123666823.1">
    <property type="nucleotide sequence ID" value="NZ_RJKE01000001.1"/>
</dbReference>
<keyword evidence="4 7" id="KW-0812">Transmembrane</keyword>
<evidence type="ECO:0000256" key="1">
    <source>
        <dbReference type="ARBA" id="ARBA00004651"/>
    </source>
</evidence>
<keyword evidence="10" id="KW-1185">Reference proteome</keyword>
<sequence>MIWIWLRGLLRRRPARLAATTAGIAVAVALLASLGAFLAASKATMTSRAAASVAVDWQVAVAPGADPAAVLAAVDSAPGTPAAVPVGFATTSGLSSGGTTTQTTGPGIVLGVPDTYRQLFPAAVRTLAGPGNGVMLAQQTAANLHARPGDTVTIGRQGLPGVPVRITSVVDLPQADSLFQKVGAPVGAQPVAPPDNVLLLPQSTWHQVFDPLAAARPDLVAAQIHAARTHRLPADPAAAYTRSTAVAHNLEAATSGAATVGDNLGASLDAARSDAAYSQVLFLFLGLPGAVLAGLLTAALTATGAPRRRAEQALLRARGASARTLLALAAVEAAVVGVAGSLLGLAGAALVGRWAFGAAGFGATPAASLAWTAGAALAGMAIAAVTVLLPARRDLRETTVAQGRTPVGRIAAPRWTRYGLDFILLGLAAAVFLLTGRNGYRLVLAPEGVPAISVSYWAFAGPALLWTGGALLAWRLADLLLGRGRRFVATGLKPVAGGLSGIVAAGLSRRRGTLSRAVVLLAVAVAFAGSTATFNATYRQQAEVDARLTNGADVTVTQSPGTVAGPGEAARIARIAGVPTVEPVQHRFAYVGADLQDLYGVRPGTVARATSLQDAYFTGGTARHLMSVLAARPDSVLVSAETVHDFQLKPGDLLNLRLQDGRTKQLTTVPFHYAGVVNEFPTAPKDSFFVANATYVAQRTGSDAVGAFLIDTGGKDPAAVARRVQAGLGPSATVTDLTTARATTGSSLTAVDLAGLTRVELAFALLLAAASGGLVLALGLTERRRTFAIATALGADTRQLRGFVFAETAVLTACGLAAGTGLGWLLSQMLVKVLTGVFDPPPAALAVPWPYLAAVAAVTVAALAAVSAATVRLARRPSVTILREL</sequence>
<dbReference type="GO" id="GO:0044874">
    <property type="term" value="P:lipoprotein localization to outer membrane"/>
    <property type="evidence" value="ECO:0007669"/>
    <property type="project" value="TreeGrafter"/>
</dbReference>
<evidence type="ECO:0000259" key="8">
    <source>
        <dbReference type="Pfam" id="PF02687"/>
    </source>
</evidence>
<feature type="transmembrane region" description="Helical" evidence="7">
    <location>
        <begin position="369"/>
        <end position="389"/>
    </location>
</feature>
<name>A0A3N1D239_9ACTN</name>
<reference evidence="9 10" key="1">
    <citation type="submission" date="2018-11" db="EMBL/GenBank/DDBJ databases">
        <title>Sequencing the genomes of 1000 actinobacteria strains.</title>
        <authorList>
            <person name="Klenk H.-P."/>
        </authorList>
    </citation>
    <scope>NUCLEOTIDE SEQUENCE [LARGE SCALE GENOMIC DNA]</scope>
    <source>
        <strain evidence="9 10">DSM 44254</strain>
    </source>
</reference>
<feature type="transmembrane region" description="Helical" evidence="7">
    <location>
        <begin position="761"/>
        <end position="781"/>
    </location>
</feature>
<feature type="domain" description="ABC3 transporter permease C-terminal" evidence="8">
    <location>
        <begin position="761"/>
        <end position="876"/>
    </location>
</feature>
<feature type="transmembrane region" description="Helical" evidence="7">
    <location>
        <begin position="418"/>
        <end position="436"/>
    </location>
</feature>
<evidence type="ECO:0000256" key="4">
    <source>
        <dbReference type="ARBA" id="ARBA00022692"/>
    </source>
</evidence>
<comment type="similarity">
    <text evidence="2">Belongs to the ABC-4 integral membrane protein family. LolC/E subfamily.</text>
</comment>
<feature type="transmembrane region" description="Helical" evidence="7">
    <location>
        <begin position="851"/>
        <end position="874"/>
    </location>
</feature>
<feature type="domain" description="ABC3 transporter permease C-terminal" evidence="8">
    <location>
        <begin position="290"/>
        <end position="393"/>
    </location>
</feature>
<evidence type="ECO:0000256" key="2">
    <source>
        <dbReference type="ARBA" id="ARBA00005236"/>
    </source>
</evidence>
<dbReference type="GO" id="GO:0098797">
    <property type="term" value="C:plasma membrane protein complex"/>
    <property type="evidence" value="ECO:0007669"/>
    <property type="project" value="TreeGrafter"/>
</dbReference>
<comment type="subcellular location">
    <subcellularLocation>
        <location evidence="1">Cell membrane</location>
        <topology evidence="1">Multi-pass membrane protein</topology>
    </subcellularLocation>
</comment>
<feature type="transmembrane region" description="Helical" evidence="7">
    <location>
        <begin position="325"/>
        <end position="349"/>
    </location>
</feature>
<dbReference type="EMBL" id="RJKE01000001">
    <property type="protein sequence ID" value="ROO87556.1"/>
    <property type="molecule type" value="Genomic_DNA"/>
</dbReference>
<feature type="transmembrane region" description="Helical" evidence="7">
    <location>
        <begin position="280"/>
        <end position="304"/>
    </location>
</feature>
<accession>A0A3N1D239</accession>
<keyword evidence="6 7" id="KW-0472">Membrane</keyword>
<dbReference type="OrthoDB" id="8036472at2"/>
<dbReference type="PANTHER" id="PTHR30489:SF0">
    <property type="entry name" value="LIPOPROTEIN-RELEASING SYSTEM TRANSMEMBRANE PROTEIN LOLE"/>
    <property type="match status" value="1"/>
</dbReference>
<evidence type="ECO:0000313" key="10">
    <source>
        <dbReference type="Proteomes" id="UP000272400"/>
    </source>
</evidence>
<dbReference type="Pfam" id="PF02687">
    <property type="entry name" value="FtsX"/>
    <property type="match status" value="2"/>
</dbReference>
<keyword evidence="5 7" id="KW-1133">Transmembrane helix</keyword>
<dbReference type="Proteomes" id="UP000272400">
    <property type="component" value="Unassembled WGS sequence"/>
</dbReference>
<comment type="caution">
    <text evidence="9">The sequence shown here is derived from an EMBL/GenBank/DDBJ whole genome shotgun (WGS) entry which is preliminary data.</text>
</comment>
<gene>
    <name evidence="9" type="ORF">EDD29_5166</name>
</gene>
<dbReference type="InterPro" id="IPR051447">
    <property type="entry name" value="Lipoprotein-release_system"/>
</dbReference>
<evidence type="ECO:0000256" key="7">
    <source>
        <dbReference type="SAM" id="Phobius"/>
    </source>
</evidence>
<keyword evidence="3" id="KW-1003">Cell membrane</keyword>
<protein>
    <submittedName>
        <fullName evidence="9">Putative ABC transport system permease protein</fullName>
    </submittedName>
</protein>
<proteinExistence type="inferred from homology"/>
<evidence type="ECO:0000256" key="6">
    <source>
        <dbReference type="ARBA" id="ARBA00023136"/>
    </source>
</evidence>
<feature type="transmembrane region" description="Helical" evidence="7">
    <location>
        <begin position="802"/>
        <end position="831"/>
    </location>
</feature>
<evidence type="ECO:0000256" key="5">
    <source>
        <dbReference type="ARBA" id="ARBA00022989"/>
    </source>
</evidence>